<sequence length="69" mass="7914">MTVMAKLSVFLEEAGAEEIDAITITHALKRDADKSHETTSVRGMQVTRLKKMLIMACLKVINHLFERWR</sequence>
<comment type="caution">
    <text evidence="1">The sequence shown here is derived from an EMBL/GenBank/DDBJ whole genome shotgun (WGS) entry which is preliminary data.</text>
</comment>
<evidence type="ECO:0000313" key="1">
    <source>
        <dbReference type="EMBL" id="KAA1117681.1"/>
    </source>
</evidence>
<keyword evidence="2" id="KW-1185">Reference proteome</keyword>
<proteinExistence type="predicted"/>
<organism evidence="1 2">
    <name type="scientific">Puccinia graminis f. sp. tritici</name>
    <dbReference type="NCBI Taxonomy" id="56615"/>
    <lineage>
        <taxon>Eukaryota</taxon>
        <taxon>Fungi</taxon>
        <taxon>Dikarya</taxon>
        <taxon>Basidiomycota</taxon>
        <taxon>Pucciniomycotina</taxon>
        <taxon>Pucciniomycetes</taxon>
        <taxon>Pucciniales</taxon>
        <taxon>Pucciniaceae</taxon>
        <taxon>Puccinia</taxon>
    </lineage>
</organism>
<evidence type="ECO:0000313" key="2">
    <source>
        <dbReference type="Proteomes" id="UP000324748"/>
    </source>
</evidence>
<dbReference type="Proteomes" id="UP000324748">
    <property type="component" value="Unassembled WGS sequence"/>
</dbReference>
<reference evidence="1 2" key="1">
    <citation type="submission" date="2019-05" db="EMBL/GenBank/DDBJ databases">
        <title>Emergence of the Ug99 lineage of the wheat stem rust pathogen through somatic hybridization.</title>
        <authorList>
            <person name="Li F."/>
            <person name="Upadhyaya N.M."/>
            <person name="Sperschneider J."/>
            <person name="Matny O."/>
            <person name="Nguyen-Phuc H."/>
            <person name="Mago R."/>
            <person name="Raley C."/>
            <person name="Miller M.E."/>
            <person name="Silverstein K.A.T."/>
            <person name="Henningsen E."/>
            <person name="Hirsch C.D."/>
            <person name="Visser B."/>
            <person name="Pretorius Z.A."/>
            <person name="Steffenson B.J."/>
            <person name="Schwessinger B."/>
            <person name="Dodds P.N."/>
            <person name="Figueroa M."/>
        </authorList>
    </citation>
    <scope>NUCLEOTIDE SEQUENCE [LARGE SCALE GENOMIC DNA]</scope>
    <source>
        <strain evidence="1">21-0</strain>
    </source>
</reference>
<dbReference type="AlphaFoldDB" id="A0A5B0QWH8"/>
<name>A0A5B0QWH8_PUCGR</name>
<accession>A0A5B0QWH8</accession>
<protein>
    <submittedName>
        <fullName evidence="1">Uncharacterized protein</fullName>
    </submittedName>
</protein>
<dbReference type="EMBL" id="VSWC01000002">
    <property type="protein sequence ID" value="KAA1117681.1"/>
    <property type="molecule type" value="Genomic_DNA"/>
</dbReference>
<gene>
    <name evidence="1" type="ORF">PGT21_019439</name>
</gene>